<gene>
    <name evidence="3" type="ORF">SLS63_004026</name>
</gene>
<comment type="caution">
    <text evidence="3">The sequence shown here is derived from an EMBL/GenBank/DDBJ whole genome shotgun (WGS) entry which is preliminary data.</text>
</comment>
<reference evidence="3 4" key="1">
    <citation type="submission" date="2024-02" db="EMBL/GenBank/DDBJ databases">
        <title>De novo assembly and annotation of 12 fungi associated with fruit tree decline syndrome in Ontario, Canada.</title>
        <authorList>
            <person name="Sulman M."/>
            <person name="Ellouze W."/>
            <person name="Ilyukhin E."/>
        </authorList>
    </citation>
    <scope>NUCLEOTIDE SEQUENCE [LARGE SCALE GENOMIC DNA]</scope>
    <source>
        <strain evidence="3 4">M169</strain>
    </source>
</reference>
<dbReference type="Gene3D" id="1.10.472.80">
    <property type="entry name" value="Ypt/Rab-GAP domain of gyp1p, domain 3"/>
    <property type="match status" value="1"/>
</dbReference>
<dbReference type="Proteomes" id="UP001430848">
    <property type="component" value="Unassembled WGS sequence"/>
</dbReference>
<dbReference type="Gene3D" id="1.10.8.270">
    <property type="entry name" value="putative rabgap domain of human tbc1 domain family member 14 like domains"/>
    <property type="match status" value="1"/>
</dbReference>
<name>A0ABR1PEN1_DIAER</name>
<feature type="compositionally biased region" description="Polar residues" evidence="1">
    <location>
        <begin position="400"/>
        <end position="414"/>
    </location>
</feature>
<evidence type="ECO:0000256" key="1">
    <source>
        <dbReference type="SAM" id="MobiDB-lite"/>
    </source>
</evidence>
<dbReference type="Pfam" id="PF00566">
    <property type="entry name" value="RabGAP-TBC"/>
    <property type="match status" value="1"/>
</dbReference>
<dbReference type="SMART" id="SM00164">
    <property type="entry name" value="TBC"/>
    <property type="match status" value="1"/>
</dbReference>
<dbReference type="PANTHER" id="PTHR47219:SF9">
    <property type="entry name" value="GTPASE ACTIVATING PROTEIN AND CENTROSOME-ASSOCIATED, ISOFORM B"/>
    <property type="match status" value="1"/>
</dbReference>
<feature type="region of interest" description="Disordered" evidence="1">
    <location>
        <begin position="210"/>
        <end position="270"/>
    </location>
</feature>
<dbReference type="EMBL" id="JAKNSF020000014">
    <property type="protein sequence ID" value="KAK7735041.1"/>
    <property type="molecule type" value="Genomic_DNA"/>
</dbReference>
<dbReference type="InterPro" id="IPR035969">
    <property type="entry name" value="Rab-GAP_TBC_sf"/>
</dbReference>
<sequence>MRPPASSICADWRRDSLLGTLSSASATLHEEDEEDDDEDAFRYDYHVKLDVVDTPSIYSTDEPTPALSSDEPCTPQHTSRPSFQSRWSVTDSDTSEIASVNLPKDTATKRLVKGLSLKLPPPPMKRLRKKSLNEAAVAPTPPHSPQSHHPGQSQPSPAPHLSPSPKAPDSRSQPPPQNDFHPINTSIPEGRFLDDIDSLNFSKRGSILFGGKRAVSSPNPAPGPSPMQMSPTRPAPALAPAPVLAASSADGAPDPKPAAVSLQPTPRDSARKLSLPNIRVMSVDTERESQKRKKKAAKRPSFVPLSQYAAVGHFAAVATSEYELAGGIEDWENVQVDDVDRYGFIHFQRPKSRRSIPAETHSLHSTVGRRNGRNVLTKRTDGPSSPPGLSRIPSRKVSARSLNTQTSGVSTSSRFTVRSGIRTAANLLPHNRDRKVIDEAGEMLGLPPGLVDIEEEQKSEQALKDAHEREVKRTEKWRKMAKTVIKGKDDKGVMFAVEDIAKVKRSKGSEHHFEIQGTVIEFDVKSPKLIERTWKGIPDCWRGAAWYSFLSASAQKAKSDTTEEQLFAEFHRLQDVSSPDDTQIDLDVPRTINKHIMFRKRYRGGQRLLFRVLHAMSLYFPDTGYVQGMAGLAATMLCYYDEERCFVMLVRLWQFRGLDRLYQPGFAGLMLALKDLEDHWLHGKAAAQKLNEMGIDPTAYGTRWYLTLFNLSIPFAAQLRVWDVFMLLGGSSPSPDPSASKEKEAETTFNGLEILHATSAALIDGQKELIIDADFENVMKALTSAQPVKDEDRFMNVVRAEWNMHRKKRRS</sequence>
<dbReference type="SUPFAM" id="SSF47923">
    <property type="entry name" value="Ypt/Rab-GAP domain of gyp1p"/>
    <property type="match status" value="2"/>
</dbReference>
<dbReference type="PROSITE" id="PS50086">
    <property type="entry name" value="TBC_RABGAP"/>
    <property type="match status" value="1"/>
</dbReference>
<accession>A0ABR1PEN1</accession>
<feature type="region of interest" description="Disordered" evidence="1">
    <location>
        <begin position="374"/>
        <end position="414"/>
    </location>
</feature>
<protein>
    <recommendedName>
        <fullName evidence="2">Rab-GAP TBC domain-containing protein</fullName>
    </recommendedName>
</protein>
<feature type="domain" description="Rab-GAP TBC" evidence="2">
    <location>
        <begin position="536"/>
        <end position="729"/>
    </location>
</feature>
<feature type="compositionally biased region" description="Polar residues" evidence="1">
    <location>
        <begin position="75"/>
        <end position="98"/>
    </location>
</feature>
<feature type="compositionally biased region" description="Low complexity" evidence="1">
    <location>
        <begin position="145"/>
        <end position="155"/>
    </location>
</feature>
<evidence type="ECO:0000313" key="4">
    <source>
        <dbReference type="Proteomes" id="UP001430848"/>
    </source>
</evidence>
<feature type="compositionally biased region" description="Low complexity" evidence="1">
    <location>
        <begin position="240"/>
        <end position="249"/>
    </location>
</feature>
<organism evidence="3 4">
    <name type="scientific">Diaporthe eres</name>
    <name type="common">Phomopsis oblonga</name>
    <dbReference type="NCBI Taxonomy" id="83184"/>
    <lineage>
        <taxon>Eukaryota</taxon>
        <taxon>Fungi</taxon>
        <taxon>Dikarya</taxon>
        <taxon>Ascomycota</taxon>
        <taxon>Pezizomycotina</taxon>
        <taxon>Sordariomycetes</taxon>
        <taxon>Sordariomycetidae</taxon>
        <taxon>Diaporthales</taxon>
        <taxon>Diaporthaceae</taxon>
        <taxon>Diaporthe</taxon>
        <taxon>Diaporthe eres species complex</taxon>
    </lineage>
</organism>
<feature type="compositionally biased region" description="Pro residues" evidence="1">
    <location>
        <begin position="156"/>
        <end position="166"/>
    </location>
</feature>
<evidence type="ECO:0000259" key="2">
    <source>
        <dbReference type="PROSITE" id="PS50086"/>
    </source>
</evidence>
<proteinExistence type="predicted"/>
<dbReference type="InterPro" id="IPR000195">
    <property type="entry name" value="Rab-GAP-TBC_dom"/>
</dbReference>
<evidence type="ECO:0000313" key="3">
    <source>
        <dbReference type="EMBL" id="KAK7735041.1"/>
    </source>
</evidence>
<keyword evidence="4" id="KW-1185">Reference proteome</keyword>
<feature type="region of interest" description="Disordered" evidence="1">
    <location>
        <begin position="54"/>
        <end position="191"/>
    </location>
</feature>
<dbReference type="InterPro" id="IPR050302">
    <property type="entry name" value="Rab_GAP_TBC_domain"/>
</dbReference>
<dbReference type="PANTHER" id="PTHR47219">
    <property type="entry name" value="RAB GTPASE-ACTIVATING PROTEIN 1-LIKE"/>
    <property type="match status" value="1"/>
</dbReference>